<dbReference type="EMBL" id="SRLO01001259">
    <property type="protein sequence ID" value="TNN39666.1"/>
    <property type="molecule type" value="Genomic_DNA"/>
</dbReference>
<gene>
    <name evidence="1" type="ORF">EYF80_050169</name>
</gene>
<reference evidence="1 2" key="1">
    <citation type="submission" date="2019-03" db="EMBL/GenBank/DDBJ databases">
        <title>First draft genome of Liparis tanakae, snailfish: a comprehensive survey of snailfish specific genes.</title>
        <authorList>
            <person name="Kim W."/>
            <person name="Song I."/>
            <person name="Jeong J.-H."/>
            <person name="Kim D."/>
            <person name="Kim S."/>
            <person name="Ryu S."/>
            <person name="Song J.Y."/>
            <person name="Lee S.K."/>
        </authorList>
    </citation>
    <scope>NUCLEOTIDE SEQUENCE [LARGE SCALE GENOMIC DNA]</scope>
    <source>
        <tissue evidence="1">Muscle</tissue>
    </source>
</reference>
<evidence type="ECO:0000313" key="2">
    <source>
        <dbReference type="Proteomes" id="UP000314294"/>
    </source>
</evidence>
<dbReference type="Proteomes" id="UP000314294">
    <property type="component" value="Unassembled WGS sequence"/>
</dbReference>
<accession>A0A4Z2FEK3</accession>
<sequence length="79" mass="8310">MSSMVALSFGNRENVFSTSEMRPSTLTLALGRPCGNTAAIKDTAIKDTAIKDTAIKDTAIKDTAIKDTAIKDTAMATSL</sequence>
<organism evidence="1 2">
    <name type="scientific">Liparis tanakae</name>
    <name type="common">Tanaka's snailfish</name>
    <dbReference type="NCBI Taxonomy" id="230148"/>
    <lineage>
        <taxon>Eukaryota</taxon>
        <taxon>Metazoa</taxon>
        <taxon>Chordata</taxon>
        <taxon>Craniata</taxon>
        <taxon>Vertebrata</taxon>
        <taxon>Euteleostomi</taxon>
        <taxon>Actinopterygii</taxon>
        <taxon>Neopterygii</taxon>
        <taxon>Teleostei</taxon>
        <taxon>Neoteleostei</taxon>
        <taxon>Acanthomorphata</taxon>
        <taxon>Eupercaria</taxon>
        <taxon>Perciformes</taxon>
        <taxon>Cottioidei</taxon>
        <taxon>Cottales</taxon>
        <taxon>Liparidae</taxon>
        <taxon>Liparis</taxon>
    </lineage>
</organism>
<keyword evidence="2" id="KW-1185">Reference proteome</keyword>
<dbReference type="AlphaFoldDB" id="A0A4Z2FEK3"/>
<evidence type="ECO:0000313" key="1">
    <source>
        <dbReference type="EMBL" id="TNN39666.1"/>
    </source>
</evidence>
<protein>
    <submittedName>
        <fullName evidence="1">Uncharacterized protein</fullName>
    </submittedName>
</protein>
<name>A0A4Z2FEK3_9TELE</name>
<comment type="caution">
    <text evidence="1">The sequence shown here is derived from an EMBL/GenBank/DDBJ whole genome shotgun (WGS) entry which is preliminary data.</text>
</comment>
<proteinExistence type="predicted"/>